<reference evidence="6 7" key="1">
    <citation type="submission" date="2016-09" db="EMBL/GenBank/DDBJ databases">
        <title>Genome-resolved meta-omics ties microbial dynamics to process performance in biotechnology for thiocyanate degradation.</title>
        <authorList>
            <person name="Kantor R.S."/>
            <person name="Huddy R.J."/>
            <person name="Iyer R."/>
            <person name="Thomas B.C."/>
            <person name="Brown C.T."/>
            <person name="Anantharaman K."/>
            <person name="Tringe S."/>
            <person name="Hettich R.L."/>
            <person name="Harrison S.T."/>
            <person name="Banfield J.F."/>
        </authorList>
    </citation>
    <scope>NUCLEOTIDE SEQUENCE [LARGE SCALE GENOMIC DNA]</scope>
    <source>
        <strain evidence="6">59-99</strain>
    </source>
</reference>
<accession>A0A1M3KY23</accession>
<dbReference type="InterPro" id="IPR006665">
    <property type="entry name" value="OmpA-like"/>
</dbReference>
<comment type="subcellular location">
    <subcellularLocation>
        <location evidence="1">Membrane</location>
    </subcellularLocation>
</comment>
<name>A0A1M3KY23_9BACT</name>
<dbReference type="PRINTS" id="PR01021">
    <property type="entry name" value="OMPADOMAIN"/>
</dbReference>
<feature type="region of interest" description="Disordered" evidence="4">
    <location>
        <begin position="593"/>
        <end position="622"/>
    </location>
</feature>
<dbReference type="Proteomes" id="UP000184233">
    <property type="component" value="Unassembled WGS sequence"/>
</dbReference>
<evidence type="ECO:0000256" key="1">
    <source>
        <dbReference type="ARBA" id="ARBA00004370"/>
    </source>
</evidence>
<evidence type="ECO:0000256" key="3">
    <source>
        <dbReference type="PROSITE-ProRule" id="PRU00473"/>
    </source>
</evidence>
<evidence type="ECO:0000313" key="7">
    <source>
        <dbReference type="Proteomes" id="UP000184233"/>
    </source>
</evidence>
<evidence type="ECO:0000256" key="2">
    <source>
        <dbReference type="ARBA" id="ARBA00023136"/>
    </source>
</evidence>
<dbReference type="Gene3D" id="3.30.1330.60">
    <property type="entry name" value="OmpA-like domain"/>
    <property type="match status" value="1"/>
</dbReference>
<evidence type="ECO:0000313" key="6">
    <source>
        <dbReference type="EMBL" id="OJX57154.1"/>
    </source>
</evidence>
<evidence type="ECO:0000259" key="5">
    <source>
        <dbReference type="PROSITE" id="PS51123"/>
    </source>
</evidence>
<dbReference type="Pfam" id="PF13568">
    <property type="entry name" value="OMP_b-brl_2"/>
    <property type="match status" value="1"/>
</dbReference>
<dbReference type="STRING" id="1895771.BGO89_11675"/>
<feature type="domain" description="OmpA-like" evidence="5">
    <location>
        <begin position="511"/>
        <end position="631"/>
    </location>
</feature>
<proteinExistence type="predicted"/>
<keyword evidence="2 3" id="KW-0472">Membrane</keyword>
<gene>
    <name evidence="6" type="ORF">BGO89_11675</name>
</gene>
<organism evidence="6 7">
    <name type="scientific">Candidatus Kapaibacterium thiocyanatum</name>
    <dbReference type="NCBI Taxonomy" id="1895771"/>
    <lineage>
        <taxon>Bacteria</taxon>
        <taxon>Pseudomonadati</taxon>
        <taxon>Candidatus Kapaibacteriota</taxon>
        <taxon>Candidatus Kapaibacteriia</taxon>
        <taxon>Candidatus Kapaibacteriales</taxon>
        <taxon>Candidatus Kapaibacteriaceae</taxon>
        <taxon>Candidatus Kapaibacterium</taxon>
    </lineage>
</organism>
<dbReference type="InterPro" id="IPR006664">
    <property type="entry name" value="OMP_bac"/>
</dbReference>
<sequence length="631" mass="69869">MAGAVSVSAQSLPYVPWRFGANLGLNYNLAGVGYANWVSDPARPFGQYIPKVINDGSGLGLYGGLFAEYRSRTWWGLQLRASYDMRNLTTKDDQSYLKPGGGYYSDEYKFNNSYIAIEPRLLIYPITDNGFHISVGPGLAIKSAATFDYTPEGGTARTGMEIPNASGVTYNATLGLGYDIFLSQPSEESQWILSPFVEGTWLMNQRGVDFPNLQGSLDDALSTVTIRAGIGIKFGKNEDVNKVSSENRFFRVSPPEDGIYSKSVIEEFYPMLPYVFFDRNNTAIPSRYVLVSSGETVDFMKMKGFDAEDLANREAQAYRTGEIYLNVLNIFGARMRANQSVTVELVGSDPIEKNGDVLAESVKKYLVDVWQIDPARITTKGQINPRIVSGTARTPQEDRPLVDLENRRVEFVFSNPDLARRVHVKAVRDASIENNILIELTTNESIESWSVRLSGNGQNVSYGPYSSDEALLASTGLLGTAERAEFRAEVTARTADGRTLTDAVPFELFRAKNDARGERYQLLFDYGEEDPVARTTPFVRDEIAPRIKAGSRVFVHGHTDNIGRPEVNQKLSEQRAKQTKTILAAALRAAGRTARIASTGRGESPDDAPMSNDQPEGRMYNRTVIMDVLPK</sequence>
<dbReference type="GO" id="GO:0016020">
    <property type="term" value="C:membrane"/>
    <property type="evidence" value="ECO:0007669"/>
    <property type="project" value="UniProtKB-SubCell"/>
</dbReference>
<comment type="caution">
    <text evidence="6">The sequence shown here is derived from an EMBL/GenBank/DDBJ whole genome shotgun (WGS) entry which is preliminary data.</text>
</comment>
<dbReference type="EMBL" id="MKVH01000024">
    <property type="protein sequence ID" value="OJX57154.1"/>
    <property type="molecule type" value="Genomic_DNA"/>
</dbReference>
<dbReference type="InterPro" id="IPR025665">
    <property type="entry name" value="Beta-barrel_OMP_2"/>
</dbReference>
<dbReference type="PROSITE" id="PS51123">
    <property type="entry name" value="OMPA_2"/>
    <property type="match status" value="1"/>
</dbReference>
<dbReference type="AlphaFoldDB" id="A0A1M3KY23"/>
<dbReference type="InterPro" id="IPR036737">
    <property type="entry name" value="OmpA-like_sf"/>
</dbReference>
<evidence type="ECO:0000256" key="4">
    <source>
        <dbReference type="SAM" id="MobiDB-lite"/>
    </source>
</evidence>
<dbReference type="SUPFAM" id="SSF103088">
    <property type="entry name" value="OmpA-like"/>
    <property type="match status" value="1"/>
</dbReference>
<protein>
    <recommendedName>
        <fullName evidence="5">OmpA-like domain-containing protein</fullName>
    </recommendedName>
</protein>